<gene>
    <name evidence="3" type="ORF">AMAG_02057</name>
</gene>
<sequence>MSPLSVYREFLLQNAAQISSVESALRSLSYFLPGRFEDADLASEGLFAAINLLSLYHDRILYDAVRSAGIEHKSSLLNHYHHHWHQQSAVVLGASTALTLIQTVEGFIEMAANKRLSRKRKWDVVAAIEAVKVILRLVLIARTRRATLTPAGPERDIDPQLLGSAPLAVARDAAGSTDEAGNSKLYRGARTGVVFAPLEVLEGESVTRFLTSKSVKNAYKSPADLLAPMARSRTVGEVLFVLRPLIYVMLIRRFGRKSWIPLAASLVVESISYLFAARNMTRTATPLEQDEHRRRAYLFLFYLLRSPLYDAVTKGVLDSFCASMANKPILRLFANIVQDYQPLWESVYFYTSGS</sequence>
<dbReference type="Proteomes" id="UP000054350">
    <property type="component" value="Unassembled WGS sequence"/>
</dbReference>
<dbReference type="VEuPathDB" id="FungiDB:AMAG_02057"/>
<accession>A0A0L0S0Z6</accession>
<reference evidence="3 4" key="1">
    <citation type="submission" date="2009-11" db="EMBL/GenBank/DDBJ databases">
        <title>Annotation of Allomyces macrogynus ATCC 38327.</title>
        <authorList>
            <consortium name="The Broad Institute Genome Sequencing Platform"/>
            <person name="Russ C."/>
            <person name="Cuomo C."/>
            <person name="Burger G."/>
            <person name="Gray M.W."/>
            <person name="Holland P.W.H."/>
            <person name="King N."/>
            <person name="Lang F.B.F."/>
            <person name="Roger A.J."/>
            <person name="Ruiz-Trillo I."/>
            <person name="Young S.K."/>
            <person name="Zeng Q."/>
            <person name="Gargeya S."/>
            <person name="Fitzgerald M."/>
            <person name="Haas B."/>
            <person name="Abouelleil A."/>
            <person name="Alvarado L."/>
            <person name="Arachchi H.M."/>
            <person name="Berlin A."/>
            <person name="Chapman S.B."/>
            <person name="Gearin G."/>
            <person name="Goldberg J."/>
            <person name="Griggs A."/>
            <person name="Gujja S."/>
            <person name="Hansen M."/>
            <person name="Heiman D."/>
            <person name="Howarth C."/>
            <person name="Larimer J."/>
            <person name="Lui A."/>
            <person name="MacDonald P.J.P."/>
            <person name="McCowen C."/>
            <person name="Montmayeur A."/>
            <person name="Murphy C."/>
            <person name="Neiman D."/>
            <person name="Pearson M."/>
            <person name="Priest M."/>
            <person name="Roberts A."/>
            <person name="Saif S."/>
            <person name="Shea T."/>
            <person name="Sisk P."/>
            <person name="Stolte C."/>
            <person name="Sykes S."/>
            <person name="Wortman J."/>
            <person name="Nusbaum C."/>
            <person name="Birren B."/>
        </authorList>
    </citation>
    <scope>NUCLEOTIDE SEQUENCE [LARGE SCALE GENOMIC DNA]</scope>
    <source>
        <strain evidence="3 4">ATCC 38327</strain>
    </source>
</reference>
<keyword evidence="2" id="KW-0576">Peroxisome</keyword>
<comment type="subcellular location">
    <subcellularLocation>
        <location evidence="2">Peroxisome membrane</location>
    </subcellularLocation>
</comment>
<evidence type="ECO:0000313" key="4">
    <source>
        <dbReference type="Proteomes" id="UP000054350"/>
    </source>
</evidence>
<dbReference type="InterPro" id="IPR013919">
    <property type="entry name" value="Pex16"/>
</dbReference>
<evidence type="ECO:0000313" key="3">
    <source>
        <dbReference type="EMBL" id="KNE56223.1"/>
    </source>
</evidence>
<protein>
    <recommendedName>
        <fullName evidence="2">Peroxisomal membrane protein PEX16</fullName>
    </recommendedName>
</protein>
<dbReference type="STRING" id="578462.A0A0L0S0Z6"/>
<name>A0A0L0S0Z6_ALLM3</name>
<comment type="similarity">
    <text evidence="1 2">Belongs to the peroxin-16 family.</text>
</comment>
<dbReference type="OrthoDB" id="2021143at2759"/>
<dbReference type="AlphaFoldDB" id="A0A0L0S0Z6"/>
<dbReference type="eggNOG" id="KOG4546">
    <property type="taxonomic scope" value="Eukaryota"/>
</dbReference>
<dbReference type="Pfam" id="PF08610">
    <property type="entry name" value="Pex16"/>
    <property type="match status" value="1"/>
</dbReference>
<dbReference type="GO" id="GO:0007031">
    <property type="term" value="P:peroxisome organization"/>
    <property type="evidence" value="ECO:0007669"/>
    <property type="project" value="UniProtKB-KW"/>
</dbReference>
<organism evidence="3 4">
    <name type="scientific">Allomyces macrogynus (strain ATCC 38327)</name>
    <name type="common">Allomyces javanicus var. macrogynus</name>
    <dbReference type="NCBI Taxonomy" id="578462"/>
    <lineage>
        <taxon>Eukaryota</taxon>
        <taxon>Fungi</taxon>
        <taxon>Fungi incertae sedis</taxon>
        <taxon>Blastocladiomycota</taxon>
        <taxon>Blastocladiomycetes</taxon>
        <taxon>Blastocladiales</taxon>
        <taxon>Blastocladiaceae</taxon>
        <taxon>Allomyces</taxon>
    </lineage>
</organism>
<keyword evidence="2" id="KW-0962">Peroxisome biogenesis</keyword>
<dbReference type="GO" id="GO:0005778">
    <property type="term" value="C:peroxisomal membrane"/>
    <property type="evidence" value="ECO:0007669"/>
    <property type="project" value="UniProtKB-SubCell"/>
</dbReference>
<keyword evidence="4" id="KW-1185">Reference proteome</keyword>
<dbReference type="PANTHER" id="PTHR13299">
    <property type="entry name" value="PEROXISOMAL MEMBRANE PROTEIN PEX16"/>
    <property type="match status" value="1"/>
</dbReference>
<dbReference type="EMBL" id="GG745330">
    <property type="protein sequence ID" value="KNE56223.1"/>
    <property type="molecule type" value="Genomic_DNA"/>
</dbReference>
<reference evidence="4" key="2">
    <citation type="submission" date="2009-11" db="EMBL/GenBank/DDBJ databases">
        <title>The Genome Sequence of Allomyces macrogynus strain ATCC 38327.</title>
        <authorList>
            <consortium name="The Broad Institute Genome Sequencing Platform"/>
            <person name="Russ C."/>
            <person name="Cuomo C."/>
            <person name="Shea T."/>
            <person name="Young S.K."/>
            <person name="Zeng Q."/>
            <person name="Koehrsen M."/>
            <person name="Haas B."/>
            <person name="Borodovsky M."/>
            <person name="Guigo R."/>
            <person name="Alvarado L."/>
            <person name="Berlin A."/>
            <person name="Borenstein D."/>
            <person name="Chen Z."/>
            <person name="Engels R."/>
            <person name="Freedman E."/>
            <person name="Gellesch M."/>
            <person name="Goldberg J."/>
            <person name="Griggs A."/>
            <person name="Gujja S."/>
            <person name="Heiman D."/>
            <person name="Hepburn T."/>
            <person name="Howarth C."/>
            <person name="Jen D."/>
            <person name="Larson L."/>
            <person name="Lewis B."/>
            <person name="Mehta T."/>
            <person name="Park D."/>
            <person name="Pearson M."/>
            <person name="Roberts A."/>
            <person name="Saif S."/>
            <person name="Shenoy N."/>
            <person name="Sisk P."/>
            <person name="Stolte C."/>
            <person name="Sykes S."/>
            <person name="Walk T."/>
            <person name="White J."/>
            <person name="Yandava C."/>
            <person name="Burger G."/>
            <person name="Gray M.W."/>
            <person name="Holland P.W.H."/>
            <person name="King N."/>
            <person name="Lang F.B.F."/>
            <person name="Roger A.J."/>
            <person name="Ruiz-Trillo I."/>
            <person name="Lander E."/>
            <person name="Nusbaum C."/>
        </authorList>
    </citation>
    <scope>NUCLEOTIDE SEQUENCE [LARGE SCALE GENOMIC DNA]</scope>
    <source>
        <strain evidence="4">ATCC 38327</strain>
    </source>
</reference>
<evidence type="ECO:0000256" key="1">
    <source>
        <dbReference type="ARBA" id="ARBA00009505"/>
    </source>
</evidence>
<dbReference type="PANTHER" id="PTHR13299:SF0">
    <property type="entry name" value="PEROXISOMAL MEMBRANE PROTEIN PEX16"/>
    <property type="match status" value="1"/>
</dbReference>
<dbReference type="OMA" id="PWCVSLA"/>
<evidence type="ECO:0000256" key="2">
    <source>
        <dbReference type="RuleBase" id="RU365003"/>
    </source>
</evidence>
<proteinExistence type="inferred from homology"/>